<accession>G0MW12</accession>
<dbReference type="OrthoDB" id="5905530at2759"/>
<feature type="transmembrane region" description="Helical" evidence="1">
    <location>
        <begin position="241"/>
        <end position="265"/>
    </location>
</feature>
<feature type="transmembrane region" description="Helical" evidence="1">
    <location>
        <begin position="180"/>
        <end position="207"/>
    </location>
</feature>
<dbReference type="Pfam" id="PF10318">
    <property type="entry name" value="7TM_GPCR_Srh"/>
    <property type="match status" value="1"/>
</dbReference>
<dbReference type="PANTHER" id="PTHR22941:SF307">
    <property type="entry name" value="SERPENTINE RECEPTOR, CLASS H"/>
    <property type="match status" value="1"/>
</dbReference>
<feature type="transmembrane region" description="Helical" evidence="1">
    <location>
        <begin position="100"/>
        <end position="120"/>
    </location>
</feature>
<keyword evidence="1" id="KW-0472">Membrane</keyword>
<keyword evidence="1" id="KW-1133">Transmembrane helix</keyword>
<feature type="transmembrane region" description="Helical" evidence="1">
    <location>
        <begin position="140"/>
        <end position="160"/>
    </location>
</feature>
<dbReference type="HOGENOM" id="CLU_042960_1_1_1"/>
<keyword evidence="3" id="KW-1185">Reference proteome</keyword>
<feature type="transmembrane region" description="Helical" evidence="1">
    <location>
        <begin position="54"/>
        <end position="80"/>
    </location>
</feature>
<dbReference type="InterPro" id="IPR053220">
    <property type="entry name" value="Nematode_rcpt-like_serp_H"/>
</dbReference>
<proteinExistence type="predicted"/>
<dbReference type="OMA" id="FWIAANY"/>
<organism evidence="3">
    <name type="scientific">Caenorhabditis brenneri</name>
    <name type="common">Nematode worm</name>
    <dbReference type="NCBI Taxonomy" id="135651"/>
    <lineage>
        <taxon>Eukaryota</taxon>
        <taxon>Metazoa</taxon>
        <taxon>Ecdysozoa</taxon>
        <taxon>Nematoda</taxon>
        <taxon>Chromadorea</taxon>
        <taxon>Rhabditida</taxon>
        <taxon>Rhabditina</taxon>
        <taxon>Rhabditomorpha</taxon>
        <taxon>Rhabditoidea</taxon>
        <taxon>Rhabditidae</taxon>
        <taxon>Peloderinae</taxon>
        <taxon>Caenorhabditis</taxon>
    </lineage>
</organism>
<dbReference type="AlphaFoldDB" id="G0MW12"/>
<name>G0MW12_CAEBE</name>
<dbReference type="InterPro" id="IPR019422">
    <property type="entry name" value="7TM_GPCR_serpentine_rcpt_Srh"/>
</dbReference>
<dbReference type="Proteomes" id="UP000008068">
    <property type="component" value="Unassembled WGS sequence"/>
</dbReference>
<dbReference type="EMBL" id="GL379815">
    <property type="protein sequence ID" value="EGT45233.1"/>
    <property type="molecule type" value="Genomic_DNA"/>
</dbReference>
<keyword evidence="1" id="KW-0812">Transmembrane</keyword>
<dbReference type="InParanoid" id="G0MW12"/>
<feature type="transmembrane region" description="Helical" evidence="1">
    <location>
        <begin position="271"/>
        <end position="290"/>
    </location>
</feature>
<reference evidence="3" key="1">
    <citation type="submission" date="2011-07" db="EMBL/GenBank/DDBJ databases">
        <authorList>
            <consortium name="Caenorhabditis brenneri Sequencing and Analysis Consortium"/>
            <person name="Wilson R.K."/>
        </authorList>
    </citation>
    <scope>NUCLEOTIDE SEQUENCE [LARGE SCALE GENOMIC DNA]</scope>
    <source>
        <strain evidence="3">PB2801</strain>
    </source>
</reference>
<evidence type="ECO:0008006" key="4">
    <source>
        <dbReference type="Google" id="ProtNLM"/>
    </source>
</evidence>
<evidence type="ECO:0000313" key="2">
    <source>
        <dbReference type="EMBL" id="EGT45233.1"/>
    </source>
</evidence>
<protein>
    <recommendedName>
        <fullName evidence="4">Serpentine Receptor, class H</fullName>
    </recommendedName>
</protein>
<dbReference type="eggNOG" id="ENOG502RC3X">
    <property type="taxonomic scope" value="Eukaryota"/>
</dbReference>
<evidence type="ECO:0000313" key="3">
    <source>
        <dbReference type="Proteomes" id="UP000008068"/>
    </source>
</evidence>
<evidence type="ECO:0000256" key="1">
    <source>
        <dbReference type="SAM" id="Phobius"/>
    </source>
</evidence>
<sequence>MSYCPSDYHPSYLDTPEFFTLSLHILSILALPFHIFGAYCILFKTPKPMISVKFTLLNFHIWTFFIDIMFSFLIRPYILVPCMAAVPYGVMEKLGVHQNIQGVITVWSLEGMLVSIILIFENRFFNISNISGKWKDIRKFWIAANYFGVPFSAFLIFWTFPEDQKLPCLLTMINNPQSLFVLTTDGTFIVIRGCILYSIIGIQVLVFSRLTRMATKKCGLRVSERTLRLQKQLIRALNIQLLVPALSLVGPFIYVFFEFYFQFYYQKYNNFLVIILASHGFLSTIVMLFVHKAYRNVLYGYFNGLRIFFGGRGDFNGNNVKNLSVAPSIQSVWKRNLVVTT</sequence>
<dbReference type="PANTHER" id="PTHR22941">
    <property type="entry name" value="SERPENTINE RECEPTOR"/>
    <property type="match status" value="1"/>
</dbReference>
<feature type="transmembrane region" description="Helical" evidence="1">
    <location>
        <begin position="18"/>
        <end position="42"/>
    </location>
</feature>
<gene>
    <name evidence="2" type="ORF">CAEBREN_12307</name>
</gene>